<dbReference type="STRING" id="223184.AS25_05445"/>
<sequence>MNTHTETEIRKSFVNCSKGAAQRINIPQDVLHGDWESQIFLGWYDPKSPRAGYVVVETEHGLRGLVLEKSAQKASGGARMCQICLTLHPASGVSLVSIQRSKTAKDRYNSVGTYVCSNLACSDYTLGRRKPEGIRQMEETMSPEERADRALANMRGLVERVAKAMGK</sequence>
<dbReference type="InterPro" id="IPR032330">
    <property type="entry name" value="EF-G-binding_C"/>
</dbReference>
<dbReference type="RefSeq" id="WP_035962862.1">
    <property type="nucleotide sequence ID" value="NZ_JROM01000017.1"/>
</dbReference>
<feature type="domain" description="Elongation factor G-binding protein C-terminal treble-clef zinc-finger" evidence="1">
    <location>
        <begin position="8"/>
        <end position="161"/>
    </location>
</feature>
<reference evidence="2 3" key="1">
    <citation type="submission" date="2014-09" db="EMBL/GenBank/DDBJ databases">
        <title>High-quality draft genome sequence of Kocuria marina SO9-6, an actinobacterium isolated from a copper mine.</title>
        <authorList>
            <person name="Castro D.B."/>
            <person name="Pereira L.B."/>
            <person name="Silva M.V."/>
            <person name="Silva B.P."/>
            <person name="Zanardi B.R."/>
            <person name="Carlos C."/>
            <person name="Belgini D.R."/>
            <person name="Limache E.G."/>
            <person name="Lacerda G.V."/>
            <person name="Nery M.B."/>
            <person name="Gomes M.B."/>
            <person name="Souza S."/>
            <person name="Silva T.M."/>
            <person name="Rodrigues V.D."/>
            <person name="Paulino L.C."/>
            <person name="Vicentini R."/>
            <person name="Ferraz L.F."/>
            <person name="Ottoboni L.M."/>
        </authorList>
    </citation>
    <scope>NUCLEOTIDE SEQUENCE [LARGE SCALE GENOMIC DNA]</scope>
    <source>
        <strain evidence="2 3">SO9-6</strain>
    </source>
</reference>
<comment type="caution">
    <text evidence="2">The sequence shown here is derived from an EMBL/GenBank/DDBJ whole genome shotgun (WGS) entry which is preliminary data.</text>
</comment>
<gene>
    <name evidence="2" type="ORF">AS25_05445</name>
</gene>
<name>A0A0B0DD69_9MICC</name>
<dbReference type="eggNOG" id="ENOG5031HHY">
    <property type="taxonomic scope" value="Bacteria"/>
</dbReference>
<accession>A0A0B0DD69</accession>
<protein>
    <recommendedName>
        <fullName evidence="1">Elongation factor G-binding protein C-terminal treble-clef zinc-finger domain-containing protein</fullName>
    </recommendedName>
</protein>
<dbReference type="EMBL" id="JROM01000017">
    <property type="protein sequence ID" value="KHE74715.1"/>
    <property type="molecule type" value="Genomic_DNA"/>
</dbReference>
<evidence type="ECO:0000313" key="3">
    <source>
        <dbReference type="Proteomes" id="UP000030664"/>
    </source>
</evidence>
<proteinExistence type="predicted"/>
<dbReference type="AlphaFoldDB" id="A0A0B0DD69"/>
<dbReference type="Pfam" id="PF16571">
    <property type="entry name" value="FBP_C"/>
    <property type="match status" value="1"/>
</dbReference>
<organism evidence="2 3">
    <name type="scientific">Kocuria marina</name>
    <dbReference type="NCBI Taxonomy" id="223184"/>
    <lineage>
        <taxon>Bacteria</taxon>
        <taxon>Bacillati</taxon>
        <taxon>Actinomycetota</taxon>
        <taxon>Actinomycetes</taxon>
        <taxon>Micrococcales</taxon>
        <taxon>Micrococcaceae</taxon>
        <taxon>Kocuria</taxon>
    </lineage>
</organism>
<evidence type="ECO:0000259" key="1">
    <source>
        <dbReference type="Pfam" id="PF16571"/>
    </source>
</evidence>
<dbReference type="Proteomes" id="UP000030664">
    <property type="component" value="Unassembled WGS sequence"/>
</dbReference>
<evidence type="ECO:0000313" key="2">
    <source>
        <dbReference type="EMBL" id="KHE74715.1"/>
    </source>
</evidence>